<evidence type="ECO:0000256" key="1">
    <source>
        <dbReference type="SAM" id="MobiDB-lite"/>
    </source>
</evidence>
<proteinExistence type="predicted"/>
<feature type="compositionally biased region" description="Polar residues" evidence="1">
    <location>
        <begin position="24"/>
        <end position="36"/>
    </location>
</feature>
<feature type="region of interest" description="Disordered" evidence="1">
    <location>
        <begin position="1"/>
        <end position="36"/>
    </location>
</feature>
<reference evidence="2" key="2">
    <citation type="journal article" date="2023" name="Int. J. Mol. Sci.">
        <title>De Novo Assembly and Annotation of 11 Diverse Shrub Willow (Salix) Genomes Reveals Novel Gene Organization in Sex-Linked Regions.</title>
        <authorList>
            <person name="Hyden B."/>
            <person name="Feng K."/>
            <person name="Yates T.B."/>
            <person name="Jawdy S."/>
            <person name="Cereghino C."/>
            <person name="Smart L.B."/>
            <person name="Muchero W."/>
        </authorList>
    </citation>
    <scope>NUCLEOTIDE SEQUENCE [LARGE SCALE GENOMIC DNA]</scope>
    <source>
        <tissue evidence="2">Shoot tip</tissue>
    </source>
</reference>
<dbReference type="EMBL" id="JAPFFL010000012">
    <property type="protein sequence ID" value="KAJ6690427.1"/>
    <property type="molecule type" value="Genomic_DNA"/>
</dbReference>
<evidence type="ECO:0000313" key="3">
    <source>
        <dbReference type="Proteomes" id="UP001151529"/>
    </source>
</evidence>
<accession>A0A9Q0PM66</accession>
<organism evidence="2 3">
    <name type="scientific">Salix viminalis</name>
    <name type="common">Common osier</name>
    <name type="synonym">Basket willow</name>
    <dbReference type="NCBI Taxonomy" id="40686"/>
    <lineage>
        <taxon>Eukaryota</taxon>
        <taxon>Viridiplantae</taxon>
        <taxon>Streptophyta</taxon>
        <taxon>Embryophyta</taxon>
        <taxon>Tracheophyta</taxon>
        <taxon>Spermatophyta</taxon>
        <taxon>Magnoliopsida</taxon>
        <taxon>eudicotyledons</taxon>
        <taxon>Gunneridae</taxon>
        <taxon>Pentapetalae</taxon>
        <taxon>rosids</taxon>
        <taxon>fabids</taxon>
        <taxon>Malpighiales</taxon>
        <taxon>Salicaceae</taxon>
        <taxon>Saliceae</taxon>
        <taxon>Salix</taxon>
    </lineage>
</organism>
<dbReference type="Proteomes" id="UP001151529">
    <property type="component" value="Chromosome 8"/>
</dbReference>
<dbReference type="OrthoDB" id="1388414at2759"/>
<keyword evidence="3" id="KW-1185">Reference proteome</keyword>
<comment type="caution">
    <text evidence="2">The sequence shown here is derived from an EMBL/GenBank/DDBJ whole genome shotgun (WGS) entry which is preliminary data.</text>
</comment>
<dbReference type="AlphaFoldDB" id="A0A9Q0PM66"/>
<evidence type="ECO:0000313" key="2">
    <source>
        <dbReference type="EMBL" id="KAJ6690427.1"/>
    </source>
</evidence>
<sequence>MLRRTPTYGMSPAHLLHNHRGSTAPDSFPNSPRLSNLDNNGMRKQILYMIMNSTSPSTMEALMSGTESLRIKIQTRSSCLEGQAPSVPSTRLTLAVLVISHLEIDSRSKRTGFMQQMVFTCHVFISCTREK</sequence>
<name>A0A9Q0PM66_SALVM</name>
<reference evidence="2" key="1">
    <citation type="submission" date="2022-11" db="EMBL/GenBank/DDBJ databases">
        <authorList>
            <person name="Hyden B.L."/>
            <person name="Feng K."/>
            <person name="Yates T."/>
            <person name="Jawdy S."/>
            <person name="Smart L.B."/>
            <person name="Muchero W."/>
        </authorList>
    </citation>
    <scope>NUCLEOTIDE SEQUENCE</scope>
    <source>
        <tissue evidence="2">Shoot tip</tissue>
    </source>
</reference>
<gene>
    <name evidence="2" type="ORF">OIU85_006668</name>
</gene>
<protein>
    <submittedName>
        <fullName evidence="2">Uncharacterized protein</fullName>
    </submittedName>
</protein>